<evidence type="ECO:0000256" key="1">
    <source>
        <dbReference type="ARBA" id="ARBA00022679"/>
    </source>
</evidence>
<dbReference type="Gene3D" id="3.40.50.620">
    <property type="entry name" value="HUPs"/>
    <property type="match status" value="1"/>
</dbReference>
<reference evidence="4 5" key="1">
    <citation type="submission" date="2016-10" db="EMBL/GenBank/DDBJ databases">
        <title>Genome of airborne Acinetobacter sp. 5-2Ac02 in the hospital environment: Species near to Acinetobacter towneri.</title>
        <authorList>
            <person name="Barbosa B."/>
            <person name="Fernandez-Garcia L."/>
            <person name="Gato E."/>
            <person name="Leao R."/>
            <person name="Albano R."/>
            <person name="Fernandez B."/>
            <person name="Fernandez-Cuenca F."/>
            <person name="Marques E."/>
            <person name="Tomas M."/>
        </authorList>
    </citation>
    <scope>NUCLEOTIDE SEQUENCE [LARGE SCALE GENOMIC DNA]</scope>
    <source>
        <strain evidence="4 5">5-2Ac02</strain>
    </source>
</reference>
<dbReference type="RefSeq" id="WP_070154142.1">
    <property type="nucleotide sequence ID" value="NZ_MKQS01000009.1"/>
</dbReference>
<evidence type="ECO:0000313" key="5">
    <source>
        <dbReference type="Proteomes" id="UP000186931"/>
    </source>
</evidence>
<dbReference type="InterPro" id="IPR014729">
    <property type="entry name" value="Rossmann-like_a/b/a_fold"/>
</dbReference>
<dbReference type="STRING" id="202956.BJN41_05030"/>
<dbReference type="NCBIfam" id="TIGR00125">
    <property type="entry name" value="cyt_tran_rel"/>
    <property type="match status" value="1"/>
</dbReference>
<dbReference type="InterPro" id="IPR004821">
    <property type="entry name" value="Cyt_trans-like"/>
</dbReference>
<dbReference type="Proteomes" id="UP000186931">
    <property type="component" value="Unassembled WGS sequence"/>
</dbReference>
<comment type="caution">
    <text evidence="4">The sequence shown here is derived from an EMBL/GenBank/DDBJ whole genome shotgun (WGS) entry which is preliminary data.</text>
</comment>
<gene>
    <name evidence="4" type="ORF">BJN41_05030</name>
</gene>
<dbReference type="EMBL" id="MKQS01000009">
    <property type="protein sequence ID" value="OFE43722.1"/>
    <property type="molecule type" value="Genomic_DNA"/>
</dbReference>
<evidence type="ECO:0000259" key="3">
    <source>
        <dbReference type="Pfam" id="PF01467"/>
    </source>
</evidence>
<dbReference type="AlphaFoldDB" id="A0A1E8E222"/>
<keyword evidence="1 4" id="KW-0808">Transferase</keyword>
<protein>
    <submittedName>
        <fullName evidence="4">Nicotinamide-nucleotide adenylyltransferase</fullName>
    </submittedName>
</protein>
<evidence type="ECO:0000256" key="2">
    <source>
        <dbReference type="ARBA" id="ARBA00022695"/>
    </source>
</evidence>
<proteinExistence type="predicted"/>
<name>A0A1E8E222_9GAMM</name>
<dbReference type="NCBIfam" id="NF010365">
    <property type="entry name" value="PRK13793.1"/>
    <property type="match status" value="1"/>
</dbReference>
<dbReference type="GO" id="GO:0016779">
    <property type="term" value="F:nucleotidyltransferase activity"/>
    <property type="evidence" value="ECO:0007669"/>
    <property type="project" value="UniProtKB-KW"/>
</dbReference>
<accession>A0A1E8E222</accession>
<dbReference type="PANTHER" id="PTHR21342">
    <property type="entry name" value="PHOSPHOPANTETHEINE ADENYLYLTRANSFERASE"/>
    <property type="match status" value="1"/>
</dbReference>
<keyword evidence="2 4" id="KW-0548">Nucleotidyltransferase</keyword>
<sequence length="195" mass="22906">MQYTFDYLVFIGRFQPFHLAHLQTIQIALARSHYVILALGSAQNERNLKNPFLAKEREQMILSNFSPEVQERIKFVHVVDVYNDEKWQKMVKSLVGELIQAQDRVGLIGHFKDDSSYYLKFFPEWEMVELDSLQNAMSATPAREAYYRGEIQPNFFPQGTIDFLTAFQNTEIYRQLQDKYQQQDSSNLMESSSLK</sequence>
<dbReference type="PANTHER" id="PTHR21342:SF0">
    <property type="entry name" value="BIFUNCTIONAL NMN ADENYLYLTRANSFERASE_NUDIX HYDROLASE"/>
    <property type="match status" value="1"/>
</dbReference>
<dbReference type="eggNOG" id="COG1056">
    <property type="taxonomic scope" value="Bacteria"/>
</dbReference>
<feature type="domain" description="Cytidyltransferase-like" evidence="3">
    <location>
        <begin position="9"/>
        <end position="61"/>
    </location>
</feature>
<dbReference type="Pfam" id="PF01467">
    <property type="entry name" value="CTP_transf_like"/>
    <property type="match status" value="1"/>
</dbReference>
<dbReference type="SUPFAM" id="SSF52374">
    <property type="entry name" value="Nucleotidylyl transferase"/>
    <property type="match status" value="1"/>
</dbReference>
<evidence type="ECO:0000313" key="4">
    <source>
        <dbReference type="EMBL" id="OFE43722.1"/>
    </source>
</evidence>
<organism evidence="4 5">
    <name type="scientific">Acinetobacter towneri</name>
    <dbReference type="NCBI Taxonomy" id="202956"/>
    <lineage>
        <taxon>Bacteria</taxon>
        <taxon>Pseudomonadati</taxon>
        <taxon>Pseudomonadota</taxon>
        <taxon>Gammaproteobacteria</taxon>
        <taxon>Moraxellales</taxon>
        <taxon>Moraxellaceae</taxon>
        <taxon>Acinetobacter</taxon>
    </lineage>
</organism>